<name>A0A2S3UB33_LACPA</name>
<accession>A0A2S3UB33</accession>
<organism evidence="3 4">
    <name type="scientific">Lacticaseibacillus paracasei</name>
    <name type="common">Lactobacillus paracasei</name>
    <dbReference type="NCBI Taxonomy" id="1597"/>
    <lineage>
        <taxon>Bacteria</taxon>
        <taxon>Bacillati</taxon>
        <taxon>Bacillota</taxon>
        <taxon>Bacilli</taxon>
        <taxon>Lactobacillales</taxon>
        <taxon>Lactobacillaceae</taxon>
        <taxon>Lacticaseibacillus</taxon>
    </lineage>
</organism>
<keyword evidence="1" id="KW-0732">Signal</keyword>
<protein>
    <submittedName>
        <fullName evidence="3">Uncharacterized protein</fullName>
    </submittedName>
</protein>
<dbReference type="Proteomes" id="UP000237433">
    <property type="component" value="Unassembled WGS sequence"/>
</dbReference>
<proteinExistence type="predicted"/>
<sequence>MDLGKSIRHALIALITTTALAGASATIFSTPPQIVQASETATISPTKARVTNYIKHFYHRYPDKNTSFGKTVNGTYMKGVLYLDRVQGLTGGNYSGVYSGYIYA</sequence>
<evidence type="ECO:0000313" key="3">
    <source>
        <dbReference type="EMBL" id="POE39366.1"/>
    </source>
</evidence>
<reference evidence="2" key="3">
    <citation type="submission" date="2024-03" db="EMBL/GenBank/DDBJ databases">
        <title>Lacticaseibacillus paracasei KCKM 0992.</title>
        <authorList>
            <person name="Kim T.W."/>
        </authorList>
    </citation>
    <scope>NUCLEOTIDE SEQUENCE</scope>
    <source>
        <strain evidence="2">KCKM 0992</strain>
    </source>
</reference>
<evidence type="ECO:0000313" key="5">
    <source>
        <dbReference type="Proteomes" id="UP001268544"/>
    </source>
</evidence>
<evidence type="ECO:0000256" key="1">
    <source>
        <dbReference type="SAM" id="SignalP"/>
    </source>
</evidence>
<gene>
    <name evidence="3" type="ORF">ACX51_14465</name>
    <name evidence="2" type="ORF">RF672_14440</name>
</gene>
<reference evidence="5" key="2">
    <citation type="submission" date="2023-07" db="EMBL/GenBank/DDBJ databases">
        <title>Lacticaseibacillus paracasei KCKM 0992.</title>
        <authorList>
            <person name="Kim T.W."/>
        </authorList>
    </citation>
    <scope>NUCLEOTIDE SEQUENCE [LARGE SCALE GENOMIC DNA]</scope>
    <source>
        <strain evidence="5">KCKM 0992</strain>
    </source>
</reference>
<dbReference type="AlphaFoldDB" id="A0A2S3UB33"/>
<evidence type="ECO:0000313" key="4">
    <source>
        <dbReference type="Proteomes" id="UP000237433"/>
    </source>
</evidence>
<feature type="signal peptide" evidence="1">
    <location>
        <begin position="1"/>
        <end position="21"/>
    </location>
</feature>
<dbReference type="RefSeq" id="WP_016367202.1">
    <property type="nucleotide sequence ID" value="NZ_AP018392.1"/>
</dbReference>
<dbReference type="EMBL" id="JAVKVH010000001">
    <property type="protein sequence ID" value="MDR7625756.1"/>
    <property type="molecule type" value="Genomic_DNA"/>
</dbReference>
<reference evidence="3 4" key="1">
    <citation type="journal article" date="2015" name="J. Am. Soc. Brew. Chem.">
        <title>Dissolved carbon dioxide selects for lactic acid bacteria able to grow in and spoil packaged beer.</title>
        <authorList>
            <person name="Bergsveinson J."/>
            <person name="Redekop A."/>
            <person name="Zoerb S."/>
            <person name="Ziola B."/>
        </authorList>
    </citation>
    <scope>NUCLEOTIDE SEQUENCE [LARGE SCALE GENOMIC DNA]</scope>
    <source>
        <strain evidence="3 4">CCC B1205</strain>
    </source>
</reference>
<evidence type="ECO:0000313" key="2">
    <source>
        <dbReference type="EMBL" id="MDR7625756.1"/>
    </source>
</evidence>
<dbReference type="Proteomes" id="UP001268544">
    <property type="component" value="Unassembled WGS sequence"/>
</dbReference>
<feature type="chain" id="PRO_5044385709" evidence="1">
    <location>
        <begin position="22"/>
        <end position="104"/>
    </location>
</feature>
<comment type="caution">
    <text evidence="3">The sequence shown here is derived from an EMBL/GenBank/DDBJ whole genome shotgun (WGS) entry which is preliminary data.</text>
</comment>
<dbReference type="EMBL" id="LGIY01000037">
    <property type="protein sequence ID" value="POE39366.1"/>
    <property type="molecule type" value="Genomic_DNA"/>
</dbReference>